<dbReference type="Pfam" id="PF08241">
    <property type="entry name" value="Methyltransf_11"/>
    <property type="match status" value="1"/>
</dbReference>
<name>A0A955KWW1_9BACT</name>
<dbReference type="Proteomes" id="UP000748332">
    <property type="component" value="Unassembled WGS sequence"/>
</dbReference>
<reference evidence="2" key="1">
    <citation type="submission" date="2020-04" db="EMBL/GenBank/DDBJ databases">
        <authorList>
            <person name="Zhang T."/>
        </authorList>
    </citation>
    <scope>NUCLEOTIDE SEQUENCE</scope>
    <source>
        <strain evidence="2">HKST-UBA16</strain>
    </source>
</reference>
<evidence type="ECO:0000313" key="3">
    <source>
        <dbReference type="Proteomes" id="UP000748332"/>
    </source>
</evidence>
<accession>A0A955KWW1</accession>
<feature type="domain" description="Methyltransferase type 11" evidence="1">
    <location>
        <begin position="46"/>
        <end position="139"/>
    </location>
</feature>
<evidence type="ECO:0000313" key="2">
    <source>
        <dbReference type="EMBL" id="MCA9375286.1"/>
    </source>
</evidence>
<dbReference type="GO" id="GO:0032259">
    <property type="term" value="P:methylation"/>
    <property type="evidence" value="ECO:0007669"/>
    <property type="project" value="UniProtKB-KW"/>
</dbReference>
<dbReference type="EMBL" id="JAGQLM010000134">
    <property type="protein sequence ID" value="MCA9375286.1"/>
    <property type="molecule type" value="Genomic_DNA"/>
</dbReference>
<sequence length="308" mass="35720">MTKLANYDKYKYDYKTYWSGREYEHEAEVYALKKLFSDVQGKRMIDLGGSYGRLLDIYYSHFDSVVIVDYSYDTLKKYQGEITERFPNVTLVAANAYKLPFKAGSFDGGIMFRTIHHIEDIETLFNELSRIFIDKSIFILEFANKFHIKAVIKWLLQLDFRNFDLTPYQQKHKDTASGSKEETVFLNFAPRYIRFKLLENLFKISKSQCVSFLRVSWLKKNLSLGILLTFEKLLQASPINSLNISPSIIYKAQAVNPGNEQFIDSNFEDILACPECKSEISIDGNTASCKSCKKKFVQKAGVWDFRIS</sequence>
<dbReference type="SUPFAM" id="SSF53335">
    <property type="entry name" value="S-adenosyl-L-methionine-dependent methyltransferases"/>
    <property type="match status" value="1"/>
</dbReference>
<protein>
    <submittedName>
        <fullName evidence="2">Class I SAM-dependent methyltransferase</fullName>
    </submittedName>
</protein>
<keyword evidence="2" id="KW-0489">Methyltransferase</keyword>
<proteinExistence type="predicted"/>
<keyword evidence="2" id="KW-0808">Transferase</keyword>
<dbReference type="Gene3D" id="3.40.50.150">
    <property type="entry name" value="Vaccinia Virus protein VP39"/>
    <property type="match status" value="1"/>
</dbReference>
<dbReference type="InterPro" id="IPR029063">
    <property type="entry name" value="SAM-dependent_MTases_sf"/>
</dbReference>
<dbReference type="GO" id="GO:0008757">
    <property type="term" value="F:S-adenosylmethionine-dependent methyltransferase activity"/>
    <property type="evidence" value="ECO:0007669"/>
    <property type="project" value="InterPro"/>
</dbReference>
<reference evidence="2" key="2">
    <citation type="journal article" date="2021" name="Microbiome">
        <title>Successional dynamics and alternative stable states in a saline activated sludge microbial community over 9 years.</title>
        <authorList>
            <person name="Wang Y."/>
            <person name="Ye J."/>
            <person name="Ju F."/>
            <person name="Liu L."/>
            <person name="Boyd J.A."/>
            <person name="Deng Y."/>
            <person name="Parks D.H."/>
            <person name="Jiang X."/>
            <person name="Yin X."/>
            <person name="Woodcroft B.J."/>
            <person name="Tyson G.W."/>
            <person name="Hugenholtz P."/>
            <person name="Polz M.F."/>
            <person name="Zhang T."/>
        </authorList>
    </citation>
    <scope>NUCLEOTIDE SEQUENCE</scope>
    <source>
        <strain evidence="2">HKST-UBA16</strain>
    </source>
</reference>
<dbReference type="InterPro" id="IPR013216">
    <property type="entry name" value="Methyltransf_11"/>
</dbReference>
<dbReference type="AlphaFoldDB" id="A0A955KWW1"/>
<organism evidence="2 3">
    <name type="scientific">Candidatus Dojkabacteria bacterium</name>
    <dbReference type="NCBI Taxonomy" id="2099670"/>
    <lineage>
        <taxon>Bacteria</taxon>
        <taxon>Candidatus Dojkabacteria</taxon>
    </lineage>
</organism>
<evidence type="ECO:0000259" key="1">
    <source>
        <dbReference type="Pfam" id="PF08241"/>
    </source>
</evidence>
<comment type="caution">
    <text evidence="2">The sequence shown here is derived from an EMBL/GenBank/DDBJ whole genome shotgun (WGS) entry which is preliminary data.</text>
</comment>
<gene>
    <name evidence="2" type="ORF">KC622_03070</name>
</gene>